<gene>
    <name evidence="1" type="ORF">ASPGLDRAFT_1510767</name>
</gene>
<evidence type="ECO:0000313" key="1">
    <source>
        <dbReference type="EMBL" id="OJJ78603.1"/>
    </source>
</evidence>
<dbReference type="RefSeq" id="XP_022395301.1">
    <property type="nucleotide sequence ID" value="XM_022542216.1"/>
</dbReference>
<name>A0A1L9V3T6_ASPGL</name>
<accession>A0A1L9V3T6</accession>
<keyword evidence="2" id="KW-1185">Reference proteome</keyword>
<dbReference type="EMBL" id="KV878932">
    <property type="protein sequence ID" value="OJJ78603.1"/>
    <property type="molecule type" value="Genomic_DNA"/>
</dbReference>
<protein>
    <submittedName>
        <fullName evidence="1">Uncharacterized protein</fullName>
    </submittedName>
</protein>
<sequence length="269" mass="31051">LTNSKSHSLQTSKIEYIDDLPEYPTSHIHGYSYVVASRGRSQSEMEQLVHEVALNTLYLLLKYLLIDYRSLRKIYKILETDVGKRNAYSYYRSKREFFNKGYACVDQLPTCKPVFKWHTEMNVHGEYPPYIGCSNGSNEFLTKHHRGSIQGHTSLDIQFLEDIFNHNIMPATEECGVFESLASRRKYCVDINECPYILFTSHGIHQHPPPPPSKAPERILQGVKRIIQQIQDPSLTTAQFLRNPQLEAFCQQYNASTLAEIHSSFCNKD</sequence>
<feature type="non-terminal residue" evidence="1">
    <location>
        <position position="1"/>
    </location>
</feature>
<evidence type="ECO:0000313" key="2">
    <source>
        <dbReference type="Proteomes" id="UP000184300"/>
    </source>
</evidence>
<dbReference type="GeneID" id="34458477"/>
<dbReference type="AlphaFoldDB" id="A0A1L9V3T6"/>
<organism evidence="1 2">
    <name type="scientific">Aspergillus glaucus CBS 516.65</name>
    <dbReference type="NCBI Taxonomy" id="1160497"/>
    <lineage>
        <taxon>Eukaryota</taxon>
        <taxon>Fungi</taxon>
        <taxon>Dikarya</taxon>
        <taxon>Ascomycota</taxon>
        <taxon>Pezizomycotina</taxon>
        <taxon>Eurotiomycetes</taxon>
        <taxon>Eurotiomycetidae</taxon>
        <taxon>Eurotiales</taxon>
        <taxon>Aspergillaceae</taxon>
        <taxon>Aspergillus</taxon>
        <taxon>Aspergillus subgen. Aspergillus</taxon>
    </lineage>
</organism>
<proteinExistence type="predicted"/>
<reference evidence="2" key="1">
    <citation type="journal article" date="2017" name="Genome Biol.">
        <title>Comparative genomics reveals high biological diversity and specific adaptations in the industrially and medically important fungal genus Aspergillus.</title>
        <authorList>
            <person name="de Vries R.P."/>
            <person name="Riley R."/>
            <person name="Wiebenga A."/>
            <person name="Aguilar-Osorio G."/>
            <person name="Amillis S."/>
            <person name="Uchima C.A."/>
            <person name="Anderluh G."/>
            <person name="Asadollahi M."/>
            <person name="Askin M."/>
            <person name="Barry K."/>
            <person name="Battaglia E."/>
            <person name="Bayram O."/>
            <person name="Benocci T."/>
            <person name="Braus-Stromeyer S.A."/>
            <person name="Caldana C."/>
            <person name="Canovas D."/>
            <person name="Cerqueira G.C."/>
            <person name="Chen F."/>
            <person name="Chen W."/>
            <person name="Choi C."/>
            <person name="Clum A."/>
            <person name="Dos Santos R.A."/>
            <person name="Damasio A.R."/>
            <person name="Diallinas G."/>
            <person name="Emri T."/>
            <person name="Fekete E."/>
            <person name="Flipphi M."/>
            <person name="Freyberg S."/>
            <person name="Gallo A."/>
            <person name="Gournas C."/>
            <person name="Habgood R."/>
            <person name="Hainaut M."/>
            <person name="Harispe M.L."/>
            <person name="Henrissat B."/>
            <person name="Hilden K.S."/>
            <person name="Hope R."/>
            <person name="Hossain A."/>
            <person name="Karabika E."/>
            <person name="Karaffa L."/>
            <person name="Karanyi Z."/>
            <person name="Krasevec N."/>
            <person name="Kuo A."/>
            <person name="Kusch H."/>
            <person name="LaButti K."/>
            <person name="Lagendijk E.L."/>
            <person name="Lapidus A."/>
            <person name="Levasseur A."/>
            <person name="Lindquist E."/>
            <person name="Lipzen A."/>
            <person name="Logrieco A.F."/>
            <person name="MacCabe A."/>
            <person name="Maekelae M.R."/>
            <person name="Malavazi I."/>
            <person name="Melin P."/>
            <person name="Meyer V."/>
            <person name="Mielnichuk N."/>
            <person name="Miskei M."/>
            <person name="Molnar A.P."/>
            <person name="Mule G."/>
            <person name="Ngan C.Y."/>
            <person name="Orejas M."/>
            <person name="Orosz E."/>
            <person name="Ouedraogo J.P."/>
            <person name="Overkamp K.M."/>
            <person name="Park H.-S."/>
            <person name="Perrone G."/>
            <person name="Piumi F."/>
            <person name="Punt P.J."/>
            <person name="Ram A.F."/>
            <person name="Ramon A."/>
            <person name="Rauscher S."/>
            <person name="Record E."/>
            <person name="Riano-Pachon D.M."/>
            <person name="Robert V."/>
            <person name="Roehrig J."/>
            <person name="Ruller R."/>
            <person name="Salamov A."/>
            <person name="Salih N.S."/>
            <person name="Samson R.A."/>
            <person name="Sandor E."/>
            <person name="Sanguinetti M."/>
            <person name="Schuetze T."/>
            <person name="Sepcic K."/>
            <person name="Shelest E."/>
            <person name="Sherlock G."/>
            <person name="Sophianopoulou V."/>
            <person name="Squina F.M."/>
            <person name="Sun H."/>
            <person name="Susca A."/>
            <person name="Todd R.B."/>
            <person name="Tsang A."/>
            <person name="Unkles S.E."/>
            <person name="van de Wiele N."/>
            <person name="van Rossen-Uffink D."/>
            <person name="Oliveira J.V."/>
            <person name="Vesth T.C."/>
            <person name="Visser J."/>
            <person name="Yu J.-H."/>
            <person name="Zhou M."/>
            <person name="Andersen M.R."/>
            <person name="Archer D.B."/>
            <person name="Baker S.E."/>
            <person name="Benoit I."/>
            <person name="Brakhage A.A."/>
            <person name="Braus G.H."/>
            <person name="Fischer R."/>
            <person name="Frisvad J.C."/>
            <person name="Goldman G.H."/>
            <person name="Houbraken J."/>
            <person name="Oakley B."/>
            <person name="Pocsi I."/>
            <person name="Scazzocchio C."/>
            <person name="Seiboth B."/>
            <person name="vanKuyk P.A."/>
            <person name="Wortman J."/>
            <person name="Dyer P.S."/>
            <person name="Grigoriev I.V."/>
        </authorList>
    </citation>
    <scope>NUCLEOTIDE SEQUENCE [LARGE SCALE GENOMIC DNA]</scope>
    <source>
        <strain evidence="2">CBS 516.65</strain>
    </source>
</reference>
<dbReference type="Proteomes" id="UP000184300">
    <property type="component" value="Unassembled WGS sequence"/>
</dbReference>
<dbReference type="OrthoDB" id="4494726at2759"/>
<dbReference type="VEuPathDB" id="FungiDB:ASPGLDRAFT_1510767"/>